<evidence type="ECO:0000313" key="8">
    <source>
        <dbReference type="Proteomes" id="UP000296733"/>
    </source>
</evidence>
<comment type="cofactor">
    <cofactor evidence="1">
        <name>Zn(2+)</name>
        <dbReference type="ChEBI" id="CHEBI:29105"/>
    </cofactor>
</comment>
<evidence type="ECO:0000313" key="6">
    <source>
        <dbReference type="EMBL" id="SEG58993.1"/>
    </source>
</evidence>
<protein>
    <submittedName>
        <fullName evidence="5 6">6-carboxytetrahydropterin synthase</fullName>
    </submittedName>
</protein>
<dbReference type="KEGG" id="hlm:DV707_16330"/>
<evidence type="ECO:0000313" key="5">
    <source>
        <dbReference type="EMBL" id="QCC49307.1"/>
    </source>
</evidence>
<keyword evidence="2" id="KW-0479">Metal-binding</keyword>
<name>A0A1H6BDV0_9EURY</name>
<dbReference type="GO" id="GO:0046872">
    <property type="term" value="F:metal ion binding"/>
    <property type="evidence" value="ECO:0007669"/>
    <property type="project" value="UniProtKB-KW"/>
</dbReference>
<evidence type="ECO:0000256" key="4">
    <source>
        <dbReference type="ARBA" id="ARBA00023239"/>
    </source>
</evidence>
<reference evidence="6 7" key="1">
    <citation type="submission" date="2016-10" db="EMBL/GenBank/DDBJ databases">
        <authorList>
            <person name="de Groot N.N."/>
        </authorList>
    </citation>
    <scope>NUCLEOTIDE SEQUENCE [LARGE SCALE GENOMIC DNA]</scope>
    <source>
        <strain evidence="6 7">CGMCC 1.10331</strain>
    </source>
</reference>
<keyword evidence="7" id="KW-1185">Reference proteome</keyword>
<keyword evidence="4" id="KW-0456">Lyase</keyword>
<accession>A0A1H6BDV0</accession>
<dbReference type="PANTHER" id="PTHR12589">
    <property type="entry name" value="PYRUVOYL TETRAHYDROBIOPTERIN SYNTHASE"/>
    <property type="match status" value="1"/>
</dbReference>
<dbReference type="Gene3D" id="3.30.479.10">
    <property type="entry name" value="6-pyruvoyl tetrahydropterin synthase/QueD"/>
    <property type="match status" value="1"/>
</dbReference>
<proteinExistence type="predicted"/>
<evidence type="ECO:0000256" key="3">
    <source>
        <dbReference type="ARBA" id="ARBA00022833"/>
    </source>
</evidence>
<dbReference type="OrthoDB" id="6529at2157"/>
<dbReference type="Proteomes" id="UP000236740">
    <property type="component" value="Unassembled WGS sequence"/>
</dbReference>
<evidence type="ECO:0000256" key="1">
    <source>
        <dbReference type="ARBA" id="ARBA00001947"/>
    </source>
</evidence>
<dbReference type="PANTHER" id="PTHR12589:SF7">
    <property type="entry name" value="6-PYRUVOYL TETRAHYDROBIOPTERIN SYNTHASE"/>
    <property type="match status" value="1"/>
</dbReference>
<dbReference type="AlphaFoldDB" id="A0A1H6BDV0"/>
<dbReference type="SUPFAM" id="SSF55620">
    <property type="entry name" value="Tetrahydrobiopterin biosynthesis enzymes-like"/>
    <property type="match status" value="1"/>
</dbReference>
<dbReference type="EMBL" id="FNVN01000004">
    <property type="protein sequence ID" value="SEG58993.1"/>
    <property type="molecule type" value="Genomic_DNA"/>
</dbReference>
<geneLocation type="plasmid" evidence="5">
    <name>unnamed1</name>
</geneLocation>
<dbReference type="Proteomes" id="UP000296733">
    <property type="component" value="Plasmid unnamed1"/>
</dbReference>
<evidence type="ECO:0000313" key="7">
    <source>
        <dbReference type="Proteomes" id="UP000236740"/>
    </source>
</evidence>
<dbReference type="Pfam" id="PF01242">
    <property type="entry name" value="PTPS"/>
    <property type="match status" value="1"/>
</dbReference>
<dbReference type="RefSeq" id="WP_103992473.1">
    <property type="nucleotide sequence ID" value="NZ_CP031312.1"/>
</dbReference>
<gene>
    <name evidence="5" type="ORF">DV707_16330</name>
    <name evidence="6" type="ORF">SAMN04488133_2793</name>
</gene>
<keyword evidence="3" id="KW-0862">Zinc</keyword>
<keyword evidence="5" id="KW-0614">Plasmid</keyword>
<sequence length="135" mass="15145">MTRTDADDGYELTVTRSFIAQHYLTVPDPGPEGVVHSHQFTVELRFSGPTLGEYGYLVDIDAVDALLDDLEARYRDALLNDLPEFEGLNPSIEHFARLFGDRVVEALADPNPTGLTVRIWEDDVSWASHSRRLGE</sequence>
<dbReference type="GO" id="GO:0016829">
    <property type="term" value="F:lyase activity"/>
    <property type="evidence" value="ECO:0007669"/>
    <property type="project" value="UniProtKB-KW"/>
</dbReference>
<dbReference type="InterPro" id="IPR007115">
    <property type="entry name" value="6-PTP_synth/QueD"/>
</dbReference>
<dbReference type="GeneID" id="39859688"/>
<organism evidence="6 7">
    <name type="scientific">Halobellus limi</name>
    <dbReference type="NCBI Taxonomy" id="699433"/>
    <lineage>
        <taxon>Archaea</taxon>
        <taxon>Methanobacteriati</taxon>
        <taxon>Methanobacteriota</taxon>
        <taxon>Stenosarchaea group</taxon>
        <taxon>Halobacteria</taxon>
        <taxon>Halobacteriales</taxon>
        <taxon>Haloferacaceae</taxon>
        <taxon>Halobellus</taxon>
    </lineage>
</organism>
<evidence type="ECO:0000256" key="2">
    <source>
        <dbReference type="ARBA" id="ARBA00022723"/>
    </source>
</evidence>
<dbReference type="InterPro" id="IPR038418">
    <property type="entry name" value="6-PTP_synth/QueD_sf"/>
</dbReference>
<reference evidence="5 8" key="2">
    <citation type="journal article" date="2019" name="Nat. Commun.">
        <title>A new type of DNA phosphorothioation-based antiviral system in archaea.</title>
        <authorList>
            <person name="Xiong L."/>
            <person name="Liu S."/>
            <person name="Chen S."/>
            <person name="Xiao Y."/>
            <person name="Zhu B."/>
            <person name="Gao Y."/>
            <person name="Zhang Y."/>
            <person name="Chen B."/>
            <person name="Luo J."/>
            <person name="Deng Z."/>
            <person name="Chen X."/>
            <person name="Wang L."/>
            <person name="Chen S."/>
        </authorList>
    </citation>
    <scope>NUCLEOTIDE SEQUENCE [LARGE SCALE GENOMIC DNA]</scope>
    <source>
        <strain evidence="5 8">CGMCC 1.10331</strain>
        <plasmid evidence="5 8">unnamed1</plasmid>
    </source>
</reference>
<dbReference type="EMBL" id="CP031312">
    <property type="protein sequence ID" value="QCC49307.1"/>
    <property type="molecule type" value="Genomic_DNA"/>
</dbReference>